<protein>
    <submittedName>
        <fullName evidence="2">Uncharacterized protein</fullName>
    </submittedName>
</protein>
<evidence type="ECO:0000313" key="3">
    <source>
        <dbReference type="Proteomes" id="UP001270362"/>
    </source>
</evidence>
<organism evidence="2 3">
    <name type="scientific">Podospora appendiculata</name>
    <dbReference type="NCBI Taxonomy" id="314037"/>
    <lineage>
        <taxon>Eukaryota</taxon>
        <taxon>Fungi</taxon>
        <taxon>Dikarya</taxon>
        <taxon>Ascomycota</taxon>
        <taxon>Pezizomycotina</taxon>
        <taxon>Sordariomycetes</taxon>
        <taxon>Sordariomycetidae</taxon>
        <taxon>Sordariales</taxon>
        <taxon>Podosporaceae</taxon>
        <taxon>Podospora</taxon>
    </lineage>
</organism>
<accession>A0AAE0XBT8</accession>
<feature type="region of interest" description="Disordered" evidence="1">
    <location>
        <begin position="149"/>
        <end position="180"/>
    </location>
</feature>
<comment type="caution">
    <text evidence="2">The sequence shown here is derived from an EMBL/GenBank/DDBJ whole genome shotgun (WGS) entry which is preliminary data.</text>
</comment>
<reference evidence="2" key="1">
    <citation type="journal article" date="2023" name="Mol. Phylogenet. Evol.">
        <title>Genome-scale phylogeny and comparative genomics of the fungal order Sordariales.</title>
        <authorList>
            <person name="Hensen N."/>
            <person name="Bonometti L."/>
            <person name="Westerberg I."/>
            <person name="Brannstrom I.O."/>
            <person name="Guillou S."/>
            <person name="Cros-Aarteil S."/>
            <person name="Calhoun S."/>
            <person name="Haridas S."/>
            <person name="Kuo A."/>
            <person name="Mondo S."/>
            <person name="Pangilinan J."/>
            <person name="Riley R."/>
            <person name="LaButti K."/>
            <person name="Andreopoulos B."/>
            <person name="Lipzen A."/>
            <person name="Chen C."/>
            <person name="Yan M."/>
            <person name="Daum C."/>
            <person name="Ng V."/>
            <person name="Clum A."/>
            <person name="Steindorff A."/>
            <person name="Ohm R.A."/>
            <person name="Martin F."/>
            <person name="Silar P."/>
            <person name="Natvig D.O."/>
            <person name="Lalanne C."/>
            <person name="Gautier V."/>
            <person name="Ament-Velasquez S.L."/>
            <person name="Kruys A."/>
            <person name="Hutchinson M.I."/>
            <person name="Powell A.J."/>
            <person name="Barry K."/>
            <person name="Miller A.N."/>
            <person name="Grigoriev I.V."/>
            <person name="Debuchy R."/>
            <person name="Gladieux P."/>
            <person name="Hiltunen Thoren M."/>
            <person name="Johannesson H."/>
        </authorList>
    </citation>
    <scope>NUCLEOTIDE SEQUENCE</scope>
    <source>
        <strain evidence="2">CBS 314.62</strain>
    </source>
</reference>
<sequence>MASNTKQAVLVPLKLDAFVFNAAVCDGIRPKPKTTPPPAPESGAGNNDEPDVNKTTAAKIAPIVQPNYTFLRLDDDYIQADILNHVDLHHSWPSTFNSRFTDLGEFSTRERRQGVYLHWTIPRMYRSAVAAAGKDTAASAAFAQARAARGYENTPVEDRSDGDKGKDKDGDKKIDPSAPAFPNVPTRWLVIRHIADKMSIKPEAAQDKVKDFTAWVVESDRLWELKDLAEDCDLQVDVSPFISANEGRDVLKIKLDKKDADPAVVFKDWLEASDETRIVCHGAMYNVQWDRDAKPKSVPADDFATQLNNTLPLAVGTTPMDALTTYARAHKLIDPAGTPRQLEEYISQLERHLLARDDGVEAQQQATDLLYNWNYLRVDGGQVWNVAGKNDNERPVGTPDVLGTLRDINKRQQLLDAVVRTTARLRWELFAAWWKVVTSPKKDHDPDSSKTLVEGLQDRIEALVTRRGELEKEITDLAGPDETKRKVQPGARPPFYQQRDPTLLVGGVRSGWPLDYLDELQIRLESQVVAAGAGDPVWTNFDTEVLPKLPPNLGPTIQSLVTEFIALRPETTSEPVLSDNMQTPLFHDRLSHRRGDKIVADGPWRDRWEETQPWFPLFLEWEIEYHHIPFELWHLEPRRSRTLKAAKLRYGIGKDTNLSTDPAVNTPDKHTIQGRVLILPQPSFSLEAKIKQLFADTPSMRLDEKDGGFLDHAARELLTNELHRLAFLSAPLAGLTAHLTTVLQGSHIKPNLRDGRTGAIISIKDAERKSHGFGKEQLQLMGIETDSTPFDPAVKPPSTAHPLFKPATHGQFRFTRLNIIDKFGQAIHAIDPTPMRTPQRVWPCISEWYAPQLLRDDTVLRQPNVVVVDPKPTPKPVSLSFSPASDDYDAHPTPCEFVQIPPQLNQEARLNATFVVRADKVYPDSAPIPTSTPDNPKPEPPLPFWRPADEWENPIWGWAVINLANMGIQLFLPSGTFYREVRLGAGKTGGAQPTPEWLPFDPPAATDARFADPEMRQLQLLVQRLGDDSFLRAFWEMIVRATGRMEPAPDAYASFSNALIGRPLALVNAGWSLELATDALGSQVVRDHELPLTLLPTEGEDDKGQCYMWGVKLGDSDRGFDGLVGYFNTREGLANEKKTGDLGLVLDTVISDFATPEGAPGPPVPAKQITIPAFYESPETHLHDADGYAQRRNAHLTVVGMLVDPFAPVHAYSGVLPVRALPLPPWTWQAALVEMKAFFHAGPLVVTMDVPAVLNPEQRLRPGKEVVLPEVRKGEGAVGLPAVAGGDWAWLQPYYPASGEAGGKGGEEERYAVLPLASVDERARFEEGPYTAIEGYVMMVASKEGKQQ</sequence>
<evidence type="ECO:0000256" key="1">
    <source>
        <dbReference type="SAM" id="MobiDB-lite"/>
    </source>
</evidence>
<dbReference type="EMBL" id="JAULSO010000002">
    <property type="protein sequence ID" value="KAK3689754.1"/>
    <property type="molecule type" value="Genomic_DNA"/>
</dbReference>
<feature type="region of interest" description="Disordered" evidence="1">
    <location>
        <begin position="29"/>
        <end position="53"/>
    </location>
</feature>
<proteinExistence type="predicted"/>
<keyword evidence="3" id="KW-1185">Reference proteome</keyword>
<dbReference type="Proteomes" id="UP001270362">
    <property type="component" value="Unassembled WGS sequence"/>
</dbReference>
<gene>
    <name evidence="2" type="ORF">B0T22DRAFT_403811</name>
</gene>
<reference evidence="2" key="2">
    <citation type="submission" date="2023-06" db="EMBL/GenBank/DDBJ databases">
        <authorList>
            <consortium name="Lawrence Berkeley National Laboratory"/>
            <person name="Haridas S."/>
            <person name="Hensen N."/>
            <person name="Bonometti L."/>
            <person name="Westerberg I."/>
            <person name="Brannstrom I.O."/>
            <person name="Guillou S."/>
            <person name="Cros-Aarteil S."/>
            <person name="Calhoun S."/>
            <person name="Kuo A."/>
            <person name="Mondo S."/>
            <person name="Pangilinan J."/>
            <person name="Riley R."/>
            <person name="Labutti K."/>
            <person name="Andreopoulos B."/>
            <person name="Lipzen A."/>
            <person name="Chen C."/>
            <person name="Yanf M."/>
            <person name="Daum C."/>
            <person name="Ng V."/>
            <person name="Clum A."/>
            <person name="Steindorff A."/>
            <person name="Ohm R."/>
            <person name="Martin F."/>
            <person name="Silar P."/>
            <person name="Natvig D."/>
            <person name="Lalanne C."/>
            <person name="Gautier V."/>
            <person name="Ament-Velasquez S.L."/>
            <person name="Kruys A."/>
            <person name="Hutchinson M.I."/>
            <person name="Powell A.J."/>
            <person name="Barry K."/>
            <person name="Miller A.N."/>
            <person name="Grigoriev I.V."/>
            <person name="Debuchy R."/>
            <person name="Gladieux P."/>
            <person name="Thoren M.H."/>
            <person name="Johannesson H."/>
        </authorList>
    </citation>
    <scope>NUCLEOTIDE SEQUENCE</scope>
    <source>
        <strain evidence="2">CBS 314.62</strain>
    </source>
</reference>
<feature type="compositionally biased region" description="Basic and acidic residues" evidence="1">
    <location>
        <begin position="156"/>
        <end position="175"/>
    </location>
</feature>
<evidence type="ECO:0000313" key="2">
    <source>
        <dbReference type="EMBL" id="KAK3689754.1"/>
    </source>
</evidence>
<name>A0AAE0XBT8_9PEZI</name>